<evidence type="ECO:0000256" key="2">
    <source>
        <dbReference type="ARBA" id="ARBA00022448"/>
    </source>
</evidence>
<accession>A0A4V1XZK5</accession>
<dbReference type="PANTHER" id="PTHR33376">
    <property type="match status" value="1"/>
</dbReference>
<name>A0A4V1XZK5_9ACTN</name>
<keyword evidence="3" id="KW-0732">Signal</keyword>
<evidence type="ECO:0000313" key="6">
    <source>
        <dbReference type="Proteomes" id="UP000295198"/>
    </source>
</evidence>
<evidence type="ECO:0000313" key="5">
    <source>
        <dbReference type="EMBL" id="RYP87069.1"/>
    </source>
</evidence>
<dbReference type="AlphaFoldDB" id="A0A4V1XZK5"/>
<feature type="region of interest" description="Disordered" evidence="4">
    <location>
        <begin position="1"/>
        <end position="30"/>
    </location>
</feature>
<evidence type="ECO:0000256" key="4">
    <source>
        <dbReference type="SAM" id="MobiDB-lite"/>
    </source>
</evidence>
<evidence type="ECO:0000256" key="1">
    <source>
        <dbReference type="ARBA" id="ARBA00009023"/>
    </source>
</evidence>
<keyword evidence="2" id="KW-0813">Transport</keyword>
<keyword evidence="6" id="KW-1185">Reference proteome</keyword>
<dbReference type="GO" id="GO:0055085">
    <property type="term" value="P:transmembrane transport"/>
    <property type="evidence" value="ECO:0007669"/>
    <property type="project" value="InterPro"/>
</dbReference>
<dbReference type="Gene3D" id="3.40.190.170">
    <property type="entry name" value="Bacterial extracellular solute-binding protein, family 7"/>
    <property type="match status" value="1"/>
</dbReference>
<evidence type="ECO:0008006" key="7">
    <source>
        <dbReference type="Google" id="ProtNLM"/>
    </source>
</evidence>
<dbReference type="InterPro" id="IPR018389">
    <property type="entry name" value="DctP_fam"/>
</dbReference>
<organism evidence="5 6">
    <name type="scientific">Nocardioides guangzhouensis</name>
    <dbReference type="NCBI Taxonomy" id="2497878"/>
    <lineage>
        <taxon>Bacteria</taxon>
        <taxon>Bacillati</taxon>
        <taxon>Actinomycetota</taxon>
        <taxon>Actinomycetes</taxon>
        <taxon>Propionibacteriales</taxon>
        <taxon>Nocardioidaceae</taxon>
        <taxon>Nocardioides</taxon>
    </lineage>
</organism>
<protein>
    <recommendedName>
        <fullName evidence="7">Transporter substrate-binding domain-containing protein</fullName>
    </recommendedName>
</protein>
<dbReference type="EMBL" id="SDKM01000008">
    <property type="protein sequence ID" value="RYP87069.1"/>
    <property type="molecule type" value="Genomic_DNA"/>
</dbReference>
<gene>
    <name evidence="5" type="ORF">EKO23_07300</name>
</gene>
<comment type="caution">
    <text evidence="5">The sequence shown here is derived from an EMBL/GenBank/DDBJ whole genome shotgun (WGS) entry which is preliminary data.</text>
</comment>
<evidence type="ECO:0000256" key="3">
    <source>
        <dbReference type="ARBA" id="ARBA00022729"/>
    </source>
</evidence>
<dbReference type="InterPro" id="IPR038404">
    <property type="entry name" value="TRAP_DctP_sf"/>
</dbReference>
<dbReference type="Pfam" id="PF03480">
    <property type="entry name" value="DctP"/>
    <property type="match status" value="1"/>
</dbReference>
<dbReference type="PANTHER" id="PTHR33376:SF7">
    <property type="entry name" value="C4-DICARBOXYLATE-BINDING PROTEIN DCTB"/>
    <property type="match status" value="1"/>
</dbReference>
<dbReference type="Proteomes" id="UP000295198">
    <property type="component" value="Unassembled WGS sequence"/>
</dbReference>
<sequence>MMPLTGRLRLGKLPTPGPGDFRGRRRQRRSTVAGMRVRLSRLLAGATTVSALTLAPGCAPPVDGPGLVLTLATPDKPSDSNGPHVQHFVDEVARLSGGSIRIEPVWDVASDGAHGWDQTTARGVADGTWDLGLVPGRAWDELGVTSLRALDTPFLVTSTDVLEQVLDSDLREELLAGLPEAGVVGLDLYPEGLRHPVGFEAPLLGPEDYRGQVIRAPRSATTWKLLEALGARVVDDNPSPAKQRGMETGYDIGTTGIATGNVVLFPKTETLVVDAEVRERLRGDQWELLRDAAANTRDWLFEELPTEAEAAADFCDRGGRIVTASPTQLEQLELAGTGVTARLREDDQTRRLIDAIEGYARSHPDPEVVPRCPTAATETSGPRDEAIHRLDGVYTTRVTRHAMRAAGVTEEERILENVGTYTWTLDGGVWTYDQRADHFLSNPRGTGTYSFDDGRFTLYWGDGGNTAATLEIAPDGSIAFRDIVDSNPEVQAESEGFFSAPWHRVGDLEE</sequence>
<reference evidence="5 6" key="1">
    <citation type="submission" date="2019-01" db="EMBL/GenBank/DDBJ databases">
        <title>Nocardioides guangzhouensis sp. nov., an actinobacterium isolated from soil.</title>
        <authorList>
            <person name="Fu Y."/>
            <person name="Cai Y."/>
            <person name="Lin Z."/>
            <person name="Chen P."/>
        </authorList>
    </citation>
    <scope>NUCLEOTIDE SEQUENCE [LARGE SCALE GENOMIC DNA]</scope>
    <source>
        <strain evidence="5 6">130</strain>
    </source>
</reference>
<proteinExistence type="inferred from homology"/>
<dbReference type="OrthoDB" id="9815946at2"/>
<comment type="similarity">
    <text evidence="1">Belongs to the bacterial solute-binding protein 7 family.</text>
</comment>